<feature type="transmembrane region" description="Helical" evidence="6">
    <location>
        <begin position="114"/>
        <end position="136"/>
    </location>
</feature>
<dbReference type="RefSeq" id="WP_315952346.1">
    <property type="nucleotide sequence ID" value="NZ_JAWCUD010000004.1"/>
</dbReference>
<dbReference type="Proteomes" id="UP001260980">
    <property type="component" value="Unassembled WGS sequence"/>
</dbReference>
<feature type="transmembrane region" description="Helical" evidence="6">
    <location>
        <begin position="181"/>
        <end position="202"/>
    </location>
</feature>
<evidence type="ECO:0000256" key="5">
    <source>
        <dbReference type="ARBA" id="ARBA00023136"/>
    </source>
</evidence>
<accession>A0ABU3RDF0</accession>
<evidence type="ECO:0000313" key="7">
    <source>
        <dbReference type="EMBL" id="MDU0202282.1"/>
    </source>
</evidence>
<proteinExistence type="predicted"/>
<dbReference type="EMBL" id="JAWCUD010000004">
    <property type="protein sequence ID" value="MDU0202282.1"/>
    <property type="molecule type" value="Genomic_DNA"/>
</dbReference>
<evidence type="ECO:0000256" key="4">
    <source>
        <dbReference type="ARBA" id="ARBA00022989"/>
    </source>
</evidence>
<evidence type="ECO:0000256" key="2">
    <source>
        <dbReference type="ARBA" id="ARBA00022475"/>
    </source>
</evidence>
<dbReference type="InterPro" id="IPR001123">
    <property type="entry name" value="LeuE-type"/>
</dbReference>
<protein>
    <submittedName>
        <fullName evidence="7">LysE/ArgO family amino acid transporter</fullName>
    </submittedName>
</protein>
<feature type="transmembrane region" description="Helical" evidence="6">
    <location>
        <begin position="39"/>
        <end position="68"/>
    </location>
</feature>
<sequence length="205" mass="22381">MFQTILHAVVLGFGLILPVGVQNVFVFNQGASQRTFLGALPVILTASLCDTILILAAVFGVSLIVLTFSWLQAALYGIGCVFLLYMGWVLWRSKPSTASSTQQAEEVRQPKKQILFAASVSLLNPHAILDTIGVIGTNSLNYASGEKWVFMISIVCVSWLWFFGLAFAGRLIGKHDTSGRFIARLNKVSACMIWGVAVYMGLQFV</sequence>
<evidence type="ECO:0000313" key="8">
    <source>
        <dbReference type="Proteomes" id="UP001260980"/>
    </source>
</evidence>
<keyword evidence="5 6" id="KW-0472">Membrane</keyword>
<dbReference type="Pfam" id="PF01810">
    <property type="entry name" value="LysE"/>
    <property type="match status" value="1"/>
</dbReference>
<comment type="subcellular location">
    <subcellularLocation>
        <location evidence="1">Cell membrane</location>
        <topology evidence="1">Multi-pass membrane protein</topology>
    </subcellularLocation>
</comment>
<evidence type="ECO:0000256" key="3">
    <source>
        <dbReference type="ARBA" id="ARBA00022692"/>
    </source>
</evidence>
<keyword evidence="3 6" id="KW-0812">Transmembrane</keyword>
<gene>
    <name evidence="7" type="ORF">RQP52_14355</name>
</gene>
<feature type="transmembrane region" description="Helical" evidence="6">
    <location>
        <begin position="6"/>
        <end position="27"/>
    </location>
</feature>
<keyword evidence="2" id="KW-1003">Cell membrane</keyword>
<evidence type="ECO:0000256" key="6">
    <source>
        <dbReference type="SAM" id="Phobius"/>
    </source>
</evidence>
<feature type="transmembrane region" description="Helical" evidence="6">
    <location>
        <begin position="148"/>
        <end position="169"/>
    </location>
</feature>
<keyword evidence="8" id="KW-1185">Reference proteome</keyword>
<dbReference type="PANTHER" id="PTHR30086">
    <property type="entry name" value="ARGININE EXPORTER PROTEIN ARGO"/>
    <property type="match status" value="1"/>
</dbReference>
<comment type="caution">
    <text evidence="7">The sequence shown here is derived from an EMBL/GenBank/DDBJ whole genome shotgun (WGS) entry which is preliminary data.</text>
</comment>
<evidence type="ECO:0000256" key="1">
    <source>
        <dbReference type="ARBA" id="ARBA00004651"/>
    </source>
</evidence>
<keyword evidence="4 6" id="KW-1133">Transmembrane helix</keyword>
<organism evidence="7 8">
    <name type="scientific">Paenibacillus violae</name>
    <dbReference type="NCBI Taxonomy" id="3077234"/>
    <lineage>
        <taxon>Bacteria</taxon>
        <taxon>Bacillati</taxon>
        <taxon>Bacillota</taxon>
        <taxon>Bacilli</taxon>
        <taxon>Bacillales</taxon>
        <taxon>Paenibacillaceae</taxon>
        <taxon>Paenibacillus</taxon>
    </lineage>
</organism>
<dbReference type="PANTHER" id="PTHR30086:SF20">
    <property type="entry name" value="ARGININE EXPORTER PROTEIN ARGO-RELATED"/>
    <property type="match status" value="1"/>
</dbReference>
<reference evidence="7 8" key="1">
    <citation type="submission" date="2023-10" db="EMBL/GenBank/DDBJ databases">
        <title>Paenibacillus strain PFR10 Genome sequencing and assembly.</title>
        <authorList>
            <person name="Kim I."/>
        </authorList>
    </citation>
    <scope>NUCLEOTIDE SEQUENCE [LARGE SCALE GENOMIC DNA]</scope>
    <source>
        <strain evidence="7 8">PFR10</strain>
    </source>
</reference>
<name>A0ABU3RDF0_9BACL</name>
<feature type="transmembrane region" description="Helical" evidence="6">
    <location>
        <begin position="74"/>
        <end position="93"/>
    </location>
</feature>